<keyword evidence="3" id="KW-1133">Transmembrane helix</keyword>
<feature type="coiled-coil region" evidence="1">
    <location>
        <begin position="136"/>
        <end position="165"/>
    </location>
</feature>
<feature type="transmembrane region" description="Helical" evidence="3">
    <location>
        <begin position="775"/>
        <end position="799"/>
    </location>
</feature>
<keyword evidence="4" id="KW-1185">Reference proteome</keyword>
<name>A0A915P6D0_9BILA</name>
<dbReference type="SUPFAM" id="SSF52540">
    <property type="entry name" value="P-loop containing nucleoside triphosphate hydrolases"/>
    <property type="match status" value="1"/>
</dbReference>
<feature type="region of interest" description="Disordered" evidence="2">
    <location>
        <begin position="906"/>
        <end position="939"/>
    </location>
</feature>
<keyword evidence="3" id="KW-0472">Membrane</keyword>
<feature type="transmembrane region" description="Helical" evidence="3">
    <location>
        <begin position="716"/>
        <end position="740"/>
    </location>
</feature>
<feature type="compositionally biased region" description="Low complexity" evidence="2">
    <location>
        <begin position="907"/>
        <end position="925"/>
    </location>
</feature>
<dbReference type="InterPro" id="IPR027417">
    <property type="entry name" value="P-loop_NTPase"/>
</dbReference>
<dbReference type="Gene3D" id="3.40.50.300">
    <property type="entry name" value="P-loop containing nucleotide triphosphate hydrolases"/>
    <property type="match status" value="1"/>
</dbReference>
<dbReference type="SUPFAM" id="SSF81321">
    <property type="entry name" value="Family A G protein-coupled receptor-like"/>
    <property type="match status" value="1"/>
</dbReference>
<keyword evidence="3" id="KW-0812">Transmembrane</keyword>
<evidence type="ECO:0000313" key="4">
    <source>
        <dbReference type="Proteomes" id="UP000887560"/>
    </source>
</evidence>
<evidence type="ECO:0000256" key="3">
    <source>
        <dbReference type="SAM" id="Phobius"/>
    </source>
</evidence>
<evidence type="ECO:0000313" key="5">
    <source>
        <dbReference type="WBParaSite" id="scf7180000423491.g11120"/>
    </source>
</evidence>
<dbReference type="Proteomes" id="UP000887560">
    <property type="component" value="Unplaced"/>
</dbReference>
<feature type="region of interest" description="Disordered" evidence="2">
    <location>
        <begin position="1"/>
        <end position="41"/>
    </location>
</feature>
<dbReference type="WBParaSite" id="scf7180000423491.g11120">
    <property type="protein sequence ID" value="scf7180000423491.g11120"/>
    <property type="gene ID" value="scf7180000423491.g11120"/>
</dbReference>
<organism evidence="4 5">
    <name type="scientific">Meloidogyne floridensis</name>
    <dbReference type="NCBI Taxonomy" id="298350"/>
    <lineage>
        <taxon>Eukaryota</taxon>
        <taxon>Metazoa</taxon>
        <taxon>Ecdysozoa</taxon>
        <taxon>Nematoda</taxon>
        <taxon>Chromadorea</taxon>
        <taxon>Rhabditida</taxon>
        <taxon>Tylenchina</taxon>
        <taxon>Tylenchomorpha</taxon>
        <taxon>Tylenchoidea</taxon>
        <taxon>Meloidogynidae</taxon>
        <taxon>Meloidogyninae</taxon>
        <taxon>Meloidogyne</taxon>
    </lineage>
</organism>
<protein>
    <submittedName>
        <fullName evidence="5">AAA+ ATPase domain-containing protein</fullName>
    </submittedName>
</protein>
<dbReference type="PANTHER" id="PTHR46709">
    <property type="entry name" value="PROTEIN CBG23488-RELATED"/>
    <property type="match status" value="1"/>
</dbReference>
<feature type="compositionally biased region" description="Acidic residues" evidence="2">
    <location>
        <begin position="1051"/>
        <end position="1066"/>
    </location>
</feature>
<feature type="transmembrane region" description="Helical" evidence="3">
    <location>
        <begin position="625"/>
        <end position="646"/>
    </location>
</feature>
<dbReference type="AlphaFoldDB" id="A0A915P6D0"/>
<feature type="region of interest" description="Disordered" evidence="2">
    <location>
        <begin position="1019"/>
        <end position="1073"/>
    </location>
</feature>
<feature type="compositionally biased region" description="Acidic residues" evidence="2">
    <location>
        <begin position="1029"/>
        <end position="1038"/>
    </location>
</feature>
<evidence type="ECO:0000256" key="1">
    <source>
        <dbReference type="SAM" id="Coils"/>
    </source>
</evidence>
<dbReference type="PANTHER" id="PTHR46709:SF12">
    <property type="entry name" value="G-PROTEIN COUPLED RECEPTORS FAMILY 1 PROFILE DOMAIN-CONTAINING PROTEIN"/>
    <property type="match status" value="1"/>
</dbReference>
<proteinExistence type="predicted"/>
<keyword evidence="1" id="KW-0175">Coiled coil</keyword>
<feature type="transmembrane region" description="Helical" evidence="3">
    <location>
        <begin position="666"/>
        <end position="691"/>
    </location>
</feature>
<accession>A0A915P6D0</accession>
<sequence>MGKGVKNENGEDNNSRQSVEVMDASQTFTKPPAVRVKENASKGYRPIPLLQLEEDEVPQKSTENNEELENSLPLMEQHVLNDLEHYAFLKGKSKSASTNRFLWSQLFMPKRQQDFIGKSKADFLQLNEWLEKWYKQINFEKEKNLEENKKKKKKEEENNKRKRRRSSNKFFEEELTDDYEEDEDNDFEFIVEENMLNPAIICGPTDLWWSWVWCSWKGLGSDGYWLVVYQAAKECKFEVIEISSSSPRDGQSLKQKIAGALENHNVQSRKTSDIRSLFGNNKQTDNSKKNQNDFSLLLIDECDIIYSSDSNFWPTLRQICTESKIPIILTCNDLEYVLKEIGKDFGGNKDDFFVIQMERPSDRLFAQYLRHWYFGFTSHYHKTCSFYNLITIKNKDPRAVLNSLHFWDLDISENDSFSNRRSTSIEREENLSLSECQKRTKNLSKLDASFGPGEEKNISILTKCSINFDFNNEEGFLNNWWTKFEELNELRLEYLASVDMDDSDLLLQSIEHKEIIKMFCLRSSNKFYSLRETCLYHLPCLLSIHQSWCSKIHLLKQQYRQQDGSNLFPIYQSPRRFPPHPFDIVDTITGTMLNQNKSLSSIPPVLSEYLEFVHLYLLWLQHVKWLYMLGQIVKLSSVFCLIVASFERYLVTSHWTFGGFEERTRWLLLVLVLTLAIAIRFSTSVEVVVLIDSRNIDPFKRYTAGQVSRRDWLPNFLSLLTVIIPFATLVFLNGGIVLMLRQQNVQQLRSLITELTMGHDFMKVRRRNIRAATNTLLFIISAYLISNLLNLFLSILVFLQPGLLQRTYPHQYRLISDFASVLTVIGNALRFPAHFFSNGEVREQLLSIFYTSEKISSSNASILPTKQPLSTVLQLRRHSERLENPWFSALLTARPSQTSQDIFKKLSSNSNSSTKSSRKSTQQQQHKLSNTSSNFNFNKNGKGAAQLRSYIHGALEASQKVEGIKRLPTPQFGGICAICNEYFINGGDCCNGSNLETEREPLFEELFNYKQKINETRPLVKEKDGKKEEEEESEEEEDSTKSTTQPRPTPEEEEEEEDDDEEDEDVDFSKLKFDPADFASLAMAI</sequence>
<dbReference type="Gene3D" id="1.20.1070.10">
    <property type="entry name" value="Rhodopsin 7-helix transmembrane proteins"/>
    <property type="match status" value="1"/>
</dbReference>
<feature type="compositionally biased region" description="Basic and acidic residues" evidence="2">
    <location>
        <begin position="1019"/>
        <end position="1028"/>
    </location>
</feature>
<reference evidence="5" key="1">
    <citation type="submission" date="2022-11" db="UniProtKB">
        <authorList>
            <consortium name="WormBaseParasite"/>
        </authorList>
    </citation>
    <scope>IDENTIFICATION</scope>
</reference>
<evidence type="ECO:0000256" key="2">
    <source>
        <dbReference type="SAM" id="MobiDB-lite"/>
    </source>
</evidence>